<evidence type="ECO:0000256" key="1">
    <source>
        <dbReference type="SAM" id="MobiDB-lite"/>
    </source>
</evidence>
<feature type="region of interest" description="Disordered" evidence="1">
    <location>
        <begin position="327"/>
        <end position="354"/>
    </location>
</feature>
<evidence type="ECO:0000313" key="3">
    <source>
        <dbReference type="Proteomes" id="UP000838100"/>
    </source>
</evidence>
<dbReference type="PANTHER" id="PTHR48228">
    <property type="entry name" value="SUCCINYL-COA--D-CITRAMALATE COA-TRANSFERASE"/>
    <property type="match status" value="1"/>
</dbReference>
<sequence length="378" mass="40065">MGPLAGIKVIEIKGIGPGPYAGQLLADLGAEVIVVERASKPNSIAPPSAKDVSSRGKKSIALDLRHPQGLATLLTLVESADVIFEGNRPGVAERIGFGPDTCLERNPKIIYGRMTGWGQDGPLAHAAGHDCNYISLTGAAAAIGTKAQPIMPLNLVGDFAGGSMFLVVGILSALLEVRQSGKGQVIDAAITDGSAHLMSMFYTMTQAGSWNTGRENNLLDGGTPFYRAYQTADGKHVSVGALEPKFFAELITTLQLPERYIEQQHDKGCWHELTHALSEAFSAQTRDHWVALFEGSDACVAGILDYQEAVDHPHNQARGTYIEINGEAQPAPSPRFSRSQPDTPSAPSAEGADTAEVLSQWGLDSASIKQLADNGVLT</sequence>
<dbReference type="EC" id="2.8.3.19" evidence="2"/>
<gene>
    <name evidence="2" type="primary">uctC_2</name>
    <name evidence="2" type="ORF">SIN8267_03238</name>
</gene>
<protein>
    <submittedName>
        <fullName evidence="2">Acetyl-CoA:oxalate CoA-transferase</fullName>
        <ecNumber evidence="2">2.8.3.19</ecNumber>
    </submittedName>
</protein>
<name>A0ABM9AIT1_9GAMM</name>
<dbReference type="PANTHER" id="PTHR48228:SF5">
    <property type="entry name" value="ALPHA-METHYLACYL-COA RACEMASE"/>
    <property type="match status" value="1"/>
</dbReference>
<feature type="compositionally biased region" description="Polar residues" evidence="1">
    <location>
        <begin position="336"/>
        <end position="346"/>
    </location>
</feature>
<keyword evidence="3" id="KW-1185">Reference proteome</keyword>
<dbReference type="Pfam" id="PF02515">
    <property type="entry name" value="CoA_transf_3"/>
    <property type="match status" value="1"/>
</dbReference>
<dbReference type="InterPro" id="IPR023606">
    <property type="entry name" value="CoA-Trfase_III_dom_1_sf"/>
</dbReference>
<evidence type="ECO:0000313" key="2">
    <source>
        <dbReference type="EMBL" id="CAH0993099.1"/>
    </source>
</evidence>
<dbReference type="Proteomes" id="UP000838100">
    <property type="component" value="Unassembled WGS sequence"/>
</dbReference>
<proteinExistence type="predicted"/>
<accession>A0ABM9AIT1</accession>
<organism evidence="2 3">
    <name type="scientific">Sinobacterium norvegicum</name>
    <dbReference type="NCBI Taxonomy" id="1641715"/>
    <lineage>
        <taxon>Bacteria</taxon>
        <taxon>Pseudomonadati</taxon>
        <taxon>Pseudomonadota</taxon>
        <taxon>Gammaproteobacteria</taxon>
        <taxon>Cellvibrionales</taxon>
        <taxon>Spongiibacteraceae</taxon>
        <taxon>Sinobacterium</taxon>
    </lineage>
</organism>
<dbReference type="InterPro" id="IPR003673">
    <property type="entry name" value="CoA-Trfase_fam_III"/>
</dbReference>
<dbReference type="InterPro" id="IPR044855">
    <property type="entry name" value="CoA-Trfase_III_dom3_sf"/>
</dbReference>
<dbReference type="RefSeq" id="WP_237445780.1">
    <property type="nucleotide sequence ID" value="NZ_CAKLPX010000004.1"/>
</dbReference>
<dbReference type="SUPFAM" id="SSF89796">
    <property type="entry name" value="CoA-transferase family III (CaiB/BaiF)"/>
    <property type="match status" value="1"/>
</dbReference>
<comment type="caution">
    <text evidence="2">The sequence shown here is derived from an EMBL/GenBank/DDBJ whole genome shotgun (WGS) entry which is preliminary data.</text>
</comment>
<dbReference type="Gene3D" id="3.30.1540.10">
    <property type="entry name" value="formyl-coa transferase, domain 3"/>
    <property type="match status" value="1"/>
</dbReference>
<dbReference type="Gene3D" id="3.40.50.10540">
    <property type="entry name" value="Crotonobetainyl-coa:carnitine coa-transferase, domain 1"/>
    <property type="match status" value="1"/>
</dbReference>
<dbReference type="EMBL" id="CAKLPX010000004">
    <property type="protein sequence ID" value="CAH0993099.1"/>
    <property type="molecule type" value="Genomic_DNA"/>
</dbReference>
<dbReference type="GO" id="GO:0016740">
    <property type="term" value="F:transferase activity"/>
    <property type="evidence" value="ECO:0007669"/>
    <property type="project" value="UniProtKB-KW"/>
</dbReference>
<dbReference type="InterPro" id="IPR050509">
    <property type="entry name" value="CoA-transferase_III"/>
</dbReference>
<keyword evidence="2" id="KW-0808">Transferase</keyword>
<reference evidence="2" key="1">
    <citation type="submission" date="2021-12" db="EMBL/GenBank/DDBJ databases">
        <authorList>
            <person name="Rodrigo-Torres L."/>
            <person name="Arahal R. D."/>
            <person name="Lucena T."/>
        </authorList>
    </citation>
    <scope>NUCLEOTIDE SEQUENCE</scope>
    <source>
        <strain evidence="2">CECT 8267</strain>
    </source>
</reference>